<name>A0ABN6SA25_9BACT</name>
<comment type="similarity">
    <text evidence="1">Belongs to the bacterial solute-binding protein 5 family.</text>
</comment>
<dbReference type="Gene3D" id="3.10.105.10">
    <property type="entry name" value="Dipeptide-binding Protein, Domain 3"/>
    <property type="match status" value="1"/>
</dbReference>
<dbReference type="Pfam" id="PF00496">
    <property type="entry name" value="SBP_bac_5"/>
    <property type="match status" value="1"/>
</dbReference>
<gene>
    <name evidence="6" type="ORF">SYK_30200</name>
</gene>
<dbReference type="InterPro" id="IPR039424">
    <property type="entry name" value="SBP_5"/>
</dbReference>
<feature type="domain" description="Solute-binding protein family 5" evidence="5">
    <location>
        <begin position="67"/>
        <end position="438"/>
    </location>
</feature>
<organism evidence="6 7">
    <name type="scientific">Pseudodesulfovibrio nedwellii</name>
    <dbReference type="NCBI Taxonomy" id="2973072"/>
    <lineage>
        <taxon>Bacteria</taxon>
        <taxon>Pseudomonadati</taxon>
        <taxon>Thermodesulfobacteriota</taxon>
        <taxon>Desulfovibrionia</taxon>
        <taxon>Desulfovibrionales</taxon>
        <taxon>Desulfovibrionaceae</taxon>
    </lineage>
</organism>
<feature type="chain" id="PRO_5046851807" evidence="4">
    <location>
        <begin position="25"/>
        <end position="522"/>
    </location>
</feature>
<evidence type="ECO:0000256" key="2">
    <source>
        <dbReference type="ARBA" id="ARBA00022448"/>
    </source>
</evidence>
<evidence type="ECO:0000313" key="7">
    <source>
        <dbReference type="Proteomes" id="UP001317742"/>
    </source>
</evidence>
<dbReference type="EMBL" id="AP026709">
    <property type="protein sequence ID" value="BDQ38660.1"/>
    <property type="molecule type" value="Genomic_DNA"/>
</dbReference>
<feature type="signal peptide" evidence="4">
    <location>
        <begin position="1"/>
        <end position="24"/>
    </location>
</feature>
<dbReference type="PIRSF" id="PIRSF002741">
    <property type="entry name" value="MppA"/>
    <property type="match status" value="1"/>
</dbReference>
<evidence type="ECO:0000259" key="5">
    <source>
        <dbReference type="Pfam" id="PF00496"/>
    </source>
</evidence>
<evidence type="ECO:0000313" key="6">
    <source>
        <dbReference type="EMBL" id="BDQ38660.1"/>
    </source>
</evidence>
<protein>
    <submittedName>
        <fullName evidence="6">ABC transporter substrate-binding protein</fullName>
    </submittedName>
</protein>
<keyword evidence="7" id="KW-1185">Reference proteome</keyword>
<keyword evidence="3 4" id="KW-0732">Signal</keyword>
<dbReference type="Gene3D" id="3.90.76.10">
    <property type="entry name" value="Dipeptide-binding Protein, Domain 1"/>
    <property type="match status" value="1"/>
</dbReference>
<accession>A0ABN6SA25</accession>
<proteinExistence type="inferred from homology"/>
<keyword evidence="2" id="KW-0813">Transport</keyword>
<dbReference type="RefSeq" id="WP_281761154.1">
    <property type="nucleotide sequence ID" value="NZ_AP026709.1"/>
</dbReference>
<dbReference type="CDD" id="cd08498">
    <property type="entry name" value="PBP2_NikA_DppA_OppA_like_2"/>
    <property type="match status" value="1"/>
</dbReference>
<dbReference type="PANTHER" id="PTHR30290:SF9">
    <property type="entry name" value="OLIGOPEPTIDE-BINDING PROTEIN APPA"/>
    <property type="match status" value="1"/>
</dbReference>
<dbReference type="PANTHER" id="PTHR30290">
    <property type="entry name" value="PERIPLASMIC BINDING COMPONENT OF ABC TRANSPORTER"/>
    <property type="match status" value="1"/>
</dbReference>
<evidence type="ECO:0000256" key="1">
    <source>
        <dbReference type="ARBA" id="ARBA00005695"/>
    </source>
</evidence>
<dbReference type="InterPro" id="IPR030678">
    <property type="entry name" value="Peptide/Ni-bd"/>
</dbReference>
<sequence length="522" mass="57344">MKKKLLISFVIMASLILGASIAMAKDLTIGLKGEPTSLDPHFHNVTQNNQMALWVFDKLILQDSRQKLYPGLAESWTPVSDTVWEFKLRQGVKFHDGSPFTAEDMKYTIERIPNVPNSPSSFTGAVGAITEVEVVDPYTVRIHTEKPAPLMPRNFASFTIVSKKASEGKATEDFNSGIACIGTGPYKLVEWVRGDKIVYERNDDYWGVKPAWEKIIVRPISNDGTRVAALQSGDVDLINFVPPADVKHLKAAEGVALSQSPSTRLIYLHLDSDRDDSPMVTDNDGNKIKNPMKDVCVRKAISKAINREAIAARIMEGLAIPAAQMLPEGYEGTSKTLQPEKYDPKGAKALLAEAGYPEGFKLTIHGPNDRYVNDGDIAQAIAQMLTKVGIKTEVNTMPKAVYFGKASALEFSLMLLGWATDTGEHTNCVGSLLHTYDKEKGFGSANRGRYSNPVVDQKLEEALVTVDPAEHNKIVIECVEAGMNDVGIVPIHFQVSVWGTKKGLTYNGRTDGYTLPYEIKAQ</sequence>
<dbReference type="Gene3D" id="3.40.190.10">
    <property type="entry name" value="Periplasmic binding protein-like II"/>
    <property type="match status" value="1"/>
</dbReference>
<reference evidence="6 7" key="1">
    <citation type="submission" date="2022-08" db="EMBL/GenBank/DDBJ databases">
        <title>Genome Sequence of the sulphate-reducing bacterium, Pseudodesulfovibrio sp. SYK.</title>
        <authorList>
            <person name="Kondo R."/>
            <person name="Kataoka T."/>
        </authorList>
    </citation>
    <scope>NUCLEOTIDE SEQUENCE [LARGE SCALE GENOMIC DNA]</scope>
    <source>
        <strain evidence="6 7">SYK</strain>
    </source>
</reference>
<dbReference type="InterPro" id="IPR000914">
    <property type="entry name" value="SBP_5_dom"/>
</dbReference>
<evidence type="ECO:0000256" key="3">
    <source>
        <dbReference type="ARBA" id="ARBA00022729"/>
    </source>
</evidence>
<dbReference type="Proteomes" id="UP001317742">
    <property type="component" value="Chromosome"/>
</dbReference>
<evidence type="ECO:0000256" key="4">
    <source>
        <dbReference type="SAM" id="SignalP"/>
    </source>
</evidence>
<dbReference type="SUPFAM" id="SSF53850">
    <property type="entry name" value="Periplasmic binding protein-like II"/>
    <property type="match status" value="1"/>
</dbReference>